<dbReference type="PROSITE" id="PS50191">
    <property type="entry name" value="CRAL_TRIO"/>
    <property type="match status" value="1"/>
</dbReference>
<dbReference type="Proteomes" id="UP000298416">
    <property type="component" value="Unassembled WGS sequence"/>
</dbReference>
<dbReference type="InterPro" id="IPR036865">
    <property type="entry name" value="CRAL-TRIO_dom_sf"/>
</dbReference>
<name>A0A8X8ZI56_SALSN</name>
<dbReference type="SMART" id="SM00516">
    <property type="entry name" value="SEC14"/>
    <property type="match status" value="1"/>
</dbReference>
<keyword evidence="2" id="KW-1133">Transmembrane helix</keyword>
<reference evidence="4" key="2">
    <citation type="submission" date="2020-08" db="EMBL/GenBank/DDBJ databases">
        <title>Plant Genome Project.</title>
        <authorList>
            <person name="Zhang R.-G."/>
        </authorList>
    </citation>
    <scope>NUCLEOTIDE SEQUENCE</scope>
    <source>
        <strain evidence="4">Huo1</strain>
        <tissue evidence="4">Leaf</tissue>
    </source>
</reference>
<keyword evidence="2" id="KW-0812">Transmembrane</keyword>
<sequence length="519" mass="57787">MANVPSNKNVSRRSSIASGPKSFLSQSLKPITSHKWEIGKGTGVQVATFLAKTVALETVRRLSRAKCPVFWTALQGSQFLCCPPFKWVQQWKPFGFLVHGVQMISRPLLVLSIANALYECSSKDLDEAENSPSHDDYQLGAENLSETSSLECNQNVRIGDENPQGLFSTDWVNHLCQELETQGITLPERLIGRKASVMALWGVIVLASINQEELQRFYVAADGDFSTLLSSIKKTIKWRENYGILSGEELELWSNLIFWHGLDVNHRPCLVVRLGLACVQLPSDDRPRFIQALVLPSDGTRPEQKLLYKACSTHGVFVNEVSQVEHGVLHLLDGENRQITVLVDCQGLTPLRIPVKLLRHCCNILQDHFPNVLGVLVVIRLPSVVRVIAQTFIQVLTPTTRQKLSIEGDSYKKVLSERFRSIPSYLGGQCTCIRCARLQGAGTLCQIAERQTSTTEPVPDVVDGEGFPLVESTVEYDMIMENGSSQIIRTAVIGILMIWVLVAFIEGIYDGESYPVLTR</sequence>
<reference evidence="4" key="1">
    <citation type="submission" date="2018-01" db="EMBL/GenBank/DDBJ databases">
        <authorList>
            <person name="Mao J.F."/>
        </authorList>
    </citation>
    <scope>NUCLEOTIDE SEQUENCE</scope>
    <source>
        <strain evidence="4">Huo1</strain>
        <tissue evidence="4">Leaf</tissue>
    </source>
</reference>
<comment type="caution">
    <text evidence="4">The sequence shown here is derived from an EMBL/GenBank/DDBJ whole genome shotgun (WGS) entry which is preliminary data.</text>
</comment>
<feature type="region of interest" description="Disordered" evidence="1">
    <location>
        <begin position="1"/>
        <end position="23"/>
    </location>
</feature>
<evidence type="ECO:0000256" key="1">
    <source>
        <dbReference type="SAM" id="MobiDB-lite"/>
    </source>
</evidence>
<dbReference type="CDD" id="cd00170">
    <property type="entry name" value="SEC14"/>
    <property type="match status" value="1"/>
</dbReference>
<dbReference type="PANTHER" id="PTHR47041">
    <property type="entry name" value="SEC14 CYTOSOLIC FACTOR FAMILY PROTEIN / PHOSPHOGLYCERIDE TRANSFER FAMILY PROTEIN"/>
    <property type="match status" value="1"/>
</dbReference>
<evidence type="ECO:0000256" key="2">
    <source>
        <dbReference type="SAM" id="Phobius"/>
    </source>
</evidence>
<evidence type="ECO:0000313" key="4">
    <source>
        <dbReference type="EMBL" id="KAG6405962.1"/>
    </source>
</evidence>
<evidence type="ECO:0000259" key="3">
    <source>
        <dbReference type="PROSITE" id="PS50191"/>
    </source>
</evidence>
<dbReference type="Gene3D" id="3.40.525.10">
    <property type="entry name" value="CRAL-TRIO lipid binding domain"/>
    <property type="match status" value="1"/>
</dbReference>
<evidence type="ECO:0000313" key="5">
    <source>
        <dbReference type="Proteomes" id="UP000298416"/>
    </source>
</evidence>
<dbReference type="EMBL" id="PNBA02000012">
    <property type="protein sequence ID" value="KAG6405962.1"/>
    <property type="molecule type" value="Genomic_DNA"/>
</dbReference>
<dbReference type="InterPro" id="IPR001251">
    <property type="entry name" value="CRAL-TRIO_dom"/>
</dbReference>
<dbReference type="PANTHER" id="PTHR47041:SF2">
    <property type="entry name" value="SEC14 CYTOSOLIC FACTOR FAMILY PROTEIN _ PHOSPHOGLYCERIDE TRANSFER FAMILY PROTEIN"/>
    <property type="match status" value="1"/>
</dbReference>
<accession>A0A8X8ZI56</accession>
<dbReference type="SUPFAM" id="SSF52087">
    <property type="entry name" value="CRAL/TRIO domain"/>
    <property type="match status" value="1"/>
</dbReference>
<keyword evidence="2" id="KW-0472">Membrane</keyword>
<keyword evidence="5" id="KW-1185">Reference proteome</keyword>
<organism evidence="4">
    <name type="scientific">Salvia splendens</name>
    <name type="common">Scarlet sage</name>
    <dbReference type="NCBI Taxonomy" id="180675"/>
    <lineage>
        <taxon>Eukaryota</taxon>
        <taxon>Viridiplantae</taxon>
        <taxon>Streptophyta</taxon>
        <taxon>Embryophyta</taxon>
        <taxon>Tracheophyta</taxon>
        <taxon>Spermatophyta</taxon>
        <taxon>Magnoliopsida</taxon>
        <taxon>eudicotyledons</taxon>
        <taxon>Gunneridae</taxon>
        <taxon>Pentapetalae</taxon>
        <taxon>asterids</taxon>
        <taxon>lamiids</taxon>
        <taxon>Lamiales</taxon>
        <taxon>Lamiaceae</taxon>
        <taxon>Nepetoideae</taxon>
        <taxon>Mentheae</taxon>
        <taxon>Salviinae</taxon>
        <taxon>Salvia</taxon>
        <taxon>Salvia subgen. Calosphace</taxon>
        <taxon>core Calosphace</taxon>
    </lineage>
</organism>
<feature type="domain" description="CRAL-TRIO" evidence="3">
    <location>
        <begin position="259"/>
        <end position="434"/>
    </location>
</feature>
<dbReference type="AlphaFoldDB" id="A0A8X8ZI56"/>
<dbReference type="Pfam" id="PF00650">
    <property type="entry name" value="CRAL_TRIO"/>
    <property type="match status" value="1"/>
</dbReference>
<protein>
    <recommendedName>
        <fullName evidence="3">CRAL-TRIO domain-containing protein</fullName>
    </recommendedName>
</protein>
<proteinExistence type="predicted"/>
<gene>
    <name evidence="4" type="ORF">SASPL_133556</name>
</gene>
<feature type="transmembrane region" description="Helical" evidence="2">
    <location>
        <begin position="487"/>
        <end position="509"/>
    </location>
</feature>